<evidence type="ECO:0000313" key="4">
    <source>
        <dbReference type="Proteomes" id="UP000198575"/>
    </source>
</evidence>
<protein>
    <submittedName>
        <fullName evidence="3">Mannose-6-phosphate isomerase, cupin superfamily</fullName>
    </submittedName>
</protein>
<dbReference type="PANTHER" id="PTHR35848">
    <property type="entry name" value="OXALATE-BINDING PROTEIN"/>
    <property type="match status" value="1"/>
</dbReference>
<dbReference type="RefSeq" id="WP_092408358.1">
    <property type="nucleotide sequence ID" value="NZ_FOVF01000017.1"/>
</dbReference>
<evidence type="ECO:0000313" key="3">
    <source>
        <dbReference type="EMBL" id="SFN37320.1"/>
    </source>
</evidence>
<proteinExistence type="predicted"/>
<dbReference type="STRING" id="578942.SAMN05216289_11768"/>
<dbReference type="InterPro" id="IPR051610">
    <property type="entry name" value="GPI/OXD"/>
</dbReference>
<sequence>MSPTDRISDTSHAEHYSWGSACDGWHLLKQADLSVIQERVPPGAGEVRHVHARARQFFFVLSGTATLEFDSGAVSFGAGQGVHVEPGVAHRFANHSPADVEFLVISTPPTSGDRTDLGPATDAG</sequence>
<keyword evidence="1" id="KW-0479">Metal-binding</keyword>
<gene>
    <name evidence="3" type="ORF">SAMN05216289_11768</name>
</gene>
<dbReference type="EMBL" id="FOVF01000017">
    <property type="protein sequence ID" value="SFN37320.1"/>
    <property type="molecule type" value="Genomic_DNA"/>
</dbReference>
<keyword evidence="4" id="KW-1185">Reference proteome</keyword>
<feature type="domain" description="Cupin type-2" evidence="2">
    <location>
        <begin position="38"/>
        <end position="105"/>
    </location>
</feature>
<keyword evidence="3" id="KW-0413">Isomerase</keyword>
<dbReference type="InterPro" id="IPR014710">
    <property type="entry name" value="RmlC-like_jellyroll"/>
</dbReference>
<dbReference type="GO" id="GO:0016853">
    <property type="term" value="F:isomerase activity"/>
    <property type="evidence" value="ECO:0007669"/>
    <property type="project" value="UniProtKB-KW"/>
</dbReference>
<evidence type="ECO:0000259" key="2">
    <source>
        <dbReference type="Pfam" id="PF07883"/>
    </source>
</evidence>
<organism evidence="3 4">
    <name type="scientific">Dokdonella immobilis</name>
    <dbReference type="NCBI Taxonomy" id="578942"/>
    <lineage>
        <taxon>Bacteria</taxon>
        <taxon>Pseudomonadati</taxon>
        <taxon>Pseudomonadota</taxon>
        <taxon>Gammaproteobacteria</taxon>
        <taxon>Lysobacterales</taxon>
        <taxon>Rhodanobacteraceae</taxon>
        <taxon>Dokdonella</taxon>
    </lineage>
</organism>
<name>A0A1I4YI89_9GAMM</name>
<dbReference type="Proteomes" id="UP000198575">
    <property type="component" value="Unassembled WGS sequence"/>
</dbReference>
<dbReference type="PANTHER" id="PTHR35848:SF9">
    <property type="entry name" value="SLL1358 PROTEIN"/>
    <property type="match status" value="1"/>
</dbReference>
<dbReference type="Gene3D" id="2.60.120.10">
    <property type="entry name" value="Jelly Rolls"/>
    <property type="match status" value="1"/>
</dbReference>
<dbReference type="GO" id="GO:0046872">
    <property type="term" value="F:metal ion binding"/>
    <property type="evidence" value="ECO:0007669"/>
    <property type="project" value="UniProtKB-KW"/>
</dbReference>
<accession>A0A1I4YI89</accession>
<reference evidence="3 4" key="1">
    <citation type="submission" date="2016-10" db="EMBL/GenBank/DDBJ databases">
        <authorList>
            <person name="de Groot N.N."/>
        </authorList>
    </citation>
    <scope>NUCLEOTIDE SEQUENCE [LARGE SCALE GENOMIC DNA]</scope>
    <source>
        <strain evidence="3 4">CGMCC 1.7659</strain>
    </source>
</reference>
<evidence type="ECO:0000256" key="1">
    <source>
        <dbReference type="ARBA" id="ARBA00022723"/>
    </source>
</evidence>
<dbReference type="InterPro" id="IPR011051">
    <property type="entry name" value="RmlC_Cupin_sf"/>
</dbReference>
<dbReference type="SUPFAM" id="SSF51182">
    <property type="entry name" value="RmlC-like cupins"/>
    <property type="match status" value="1"/>
</dbReference>
<dbReference type="Pfam" id="PF07883">
    <property type="entry name" value="Cupin_2"/>
    <property type="match status" value="1"/>
</dbReference>
<dbReference type="OrthoDB" id="9806121at2"/>
<dbReference type="InterPro" id="IPR013096">
    <property type="entry name" value="Cupin_2"/>
</dbReference>
<dbReference type="AlphaFoldDB" id="A0A1I4YI89"/>